<dbReference type="EMBL" id="JALLKP010000003">
    <property type="protein sequence ID" value="KAK2195909.1"/>
    <property type="molecule type" value="Genomic_DNA"/>
</dbReference>
<keyword evidence="2" id="KW-1133">Transmembrane helix</keyword>
<sequence>MTESNQHEDVYFKYMIDGGDINHTDIFRIDKFKLNQEECKFESDKTFMYGRPYIVSVYACKEDEKKFKPWLLQLVGYYYDNSSNQTYCNYFFKLEDGKNWKNESFISLNVPSGSSDGSIQPKQNEEAKDTLKKTFKALQSSDVSLALGYEYKNSSGSTSSIEPNKLPDYLSESDKNSGHSTGEWSQSYKFTSLSSGSVENISFEITIKRRPNKETENTLIYELKKGSTSQIKPKSSTTSTNLSGSGSCKVTQSKEAVGSNGQGGSTESGGDEKGSGGSSGEKKETGESGGENENGSNPSHSQDSQDSGLQSTDTSSDNPASEASSGETEKSTSPSESSPAASKSSSNIPWILGGAVIGFIILIGVGIFIYKRIR</sequence>
<gene>
    <name evidence="3" type="ORF">BdWA1_002507</name>
</gene>
<feature type="compositionally biased region" description="Polar residues" evidence="1">
    <location>
        <begin position="298"/>
        <end position="323"/>
    </location>
</feature>
<feature type="compositionally biased region" description="Low complexity" evidence="1">
    <location>
        <begin position="331"/>
        <end position="347"/>
    </location>
</feature>
<proteinExistence type="predicted"/>
<evidence type="ECO:0000256" key="2">
    <source>
        <dbReference type="SAM" id="Phobius"/>
    </source>
</evidence>
<accession>A0AAD9UNI0</accession>
<feature type="compositionally biased region" description="Basic and acidic residues" evidence="1">
    <location>
        <begin position="270"/>
        <end position="286"/>
    </location>
</feature>
<feature type="region of interest" description="Disordered" evidence="1">
    <location>
        <begin position="153"/>
        <end position="184"/>
    </location>
</feature>
<keyword evidence="2" id="KW-0812">Transmembrane</keyword>
<feature type="compositionally biased region" description="Low complexity" evidence="1">
    <location>
        <begin position="235"/>
        <end position="247"/>
    </location>
</feature>
<dbReference type="KEGG" id="bdw:94336804"/>
<dbReference type="GeneID" id="94336804"/>
<feature type="transmembrane region" description="Helical" evidence="2">
    <location>
        <begin position="348"/>
        <end position="370"/>
    </location>
</feature>
<organism evidence="3 4">
    <name type="scientific">Babesia duncani</name>
    <dbReference type="NCBI Taxonomy" id="323732"/>
    <lineage>
        <taxon>Eukaryota</taxon>
        <taxon>Sar</taxon>
        <taxon>Alveolata</taxon>
        <taxon>Apicomplexa</taxon>
        <taxon>Aconoidasida</taxon>
        <taxon>Piroplasmida</taxon>
        <taxon>Babesiidae</taxon>
        <taxon>Babesia</taxon>
    </lineage>
</organism>
<protein>
    <submittedName>
        <fullName evidence="3">Uncharacterized protein</fullName>
    </submittedName>
</protein>
<reference evidence="3" key="1">
    <citation type="journal article" date="2023" name="Nat. Microbiol.">
        <title>Babesia duncani multi-omics identifies virulence factors and drug targets.</title>
        <authorList>
            <person name="Singh P."/>
            <person name="Lonardi S."/>
            <person name="Liang Q."/>
            <person name="Vydyam P."/>
            <person name="Khabirova E."/>
            <person name="Fang T."/>
            <person name="Gihaz S."/>
            <person name="Thekkiniath J."/>
            <person name="Munshi M."/>
            <person name="Abel S."/>
            <person name="Ciampossin L."/>
            <person name="Batugedara G."/>
            <person name="Gupta M."/>
            <person name="Lu X.M."/>
            <person name="Lenz T."/>
            <person name="Chakravarty S."/>
            <person name="Cornillot E."/>
            <person name="Hu Y."/>
            <person name="Ma W."/>
            <person name="Gonzalez L.M."/>
            <person name="Sanchez S."/>
            <person name="Estrada K."/>
            <person name="Sanchez-Flores A."/>
            <person name="Montero E."/>
            <person name="Harb O.S."/>
            <person name="Le Roch K.G."/>
            <person name="Mamoun C.B."/>
        </authorList>
    </citation>
    <scope>NUCLEOTIDE SEQUENCE</scope>
    <source>
        <strain evidence="3">WA1</strain>
    </source>
</reference>
<evidence type="ECO:0000313" key="4">
    <source>
        <dbReference type="Proteomes" id="UP001214638"/>
    </source>
</evidence>
<feature type="compositionally biased region" description="Polar residues" evidence="1">
    <location>
        <begin position="153"/>
        <end position="162"/>
    </location>
</feature>
<evidence type="ECO:0000256" key="1">
    <source>
        <dbReference type="SAM" id="MobiDB-lite"/>
    </source>
</evidence>
<feature type="region of interest" description="Disordered" evidence="1">
    <location>
        <begin position="226"/>
        <end position="347"/>
    </location>
</feature>
<keyword evidence="4" id="KW-1185">Reference proteome</keyword>
<dbReference type="AlphaFoldDB" id="A0AAD9UNI0"/>
<keyword evidence="2" id="KW-0472">Membrane</keyword>
<name>A0AAD9UNI0_9APIC</name>
<evidence type="ECO:0000313" key="3">
    <source>
        <dbReference type="EMBL" id="KAK2195909.1"/>
    </source>
</evidence>
<dbReference type="Proteomes" id="UP001214638">
    <property type="component" value="Unassembled WGS sequence"/>
</dbReference>
<dbReference type="RefSeq" id="XP_067802751.1">
    <property type="nucleotide sequence ID" value="XM_067947529.1"/>
</dbReference>
<comment type="caution">
    <text evidence="3">The sequence shown here is derived from an EMBL/GenBank/DDBJ whole genome shotgun (WGS) entry which is preliminary data.</text>
</comment>